<dbReference type="EMBL" id="JARDXE010000039">
    <property type="protein sequence ID" value="MDE8649942.1"/>
    <property type="molecule type" value="Genomic_DNA"/>
</dbReference>
<protein>
    <recommendedName>
        <fullName evidence="3">DUF1918 domain-containing protein</fullName>
    </recommendedName>
</protein>
<gene>
    <name evidence="1" type="ORF">PXH69_33805</name>
</gene>
<evidence type="ECO:0008006" key="3">
    <source>
        <dbReference type="Google" id="ProtNLM"/>
    </source>
</evidence>
<sequence length="71" mass="7666">MSATSISPGDTVQRIVADGVGTNQDRFTARVVAVEGSYASLEDGRWFDVNGEAHDIATPGKVHTDLLRKMF</sequence>
<dbReference type="AlphaFoldDB" id="A0AAW6LXW6"/>
<reference evidence="1" key="1">
    <citation type="submission" date="2023-02" db="EMBL/GenBank/DDBJ databases">
        <title>A novel hydrolase synthesized by Rhodococcus erythropolis HQ is responsible for the detoxification of Zearalenone.</title>
        <authorList>
            <person name="Hu J."/>
            <person name="Xu J."/>
        </authorList>
    </citation>
    <scope>NUCLEOTIDE SEQUENCE</scope>
    <source>
        <strain evidence="1">HQ</strain>
    </source>
</reference>
<dbReference type="Proteomes" id="UP001217325">
    <property type="component" value="Unassembled WGS sequence"/>
</dbReference>
<proteinExistence type="predicted"/>
<name>A0AAW6LXW6_RHOSG</name>
<organism evidence="1 2">
    <name type="scientific">Rhodococcus qingshengii</name>
    <dbReference type="NCBI Taxonomy" id="334542"/>
    <lineage>
        <taxon>Bacteria</taxon>
        <taxon>Bacillati</taxon>
        <taxon>Actinomycetota</taxon>
        <taxon>Actinomycetes</taxon>
        <taxon>Mycobacteriales</taxon>
        <taxon>Nocardiaceae</taxon>
        <taxon>Rhodococcus</taxon>
        <taxon>Rhodococcus erythropolis group</taxon>
    </lineage>
</organism>
<evidence type="ECO:0000313" key="2">
    <source>
        <dbReference type="Proteomes" id="UP001217325"/>
    </source>
</evidence>
<accession>A0AAW6LXW6</accession>
<dbReference type="RefSeq" id="WP_097388284.1">
    <property type="nucleotide sequence ID" value="NZ_JARDXE010000039.1"/>
</dbReference>
<evidence type="ECO:0000313" key="1">
    <source>
        <dbReference type="EMBL" id="MDE8649942.1"/>
    </source>
</evidence>
<comment type="caution">
    <text evidence="1">The sequence shown here is derived from an EMBL/GenBank/DDBJ whole genome shotgun (WGS) entry which is preliminary data.</text>
</comment>